<feature type="transmembrane region" description="Helical" evidence="2">
    <location>
        <begin position="409"/>
        <end position="426"/>
    </location>
</feature>
<keyword evidence="2" id="KW-0472">Membrane</keyword>
<protein>
    <submittedName>
        <fullName evidence="3">Uncharacterized protein</fullName>
    </submittedName>
</protein>
<dbReference type="OrthoDB" id="9977042at2"/>
<dbReference type="EMBL" id="NMVQ01000001">
    <property type="protein sequence ID" value="OYO25265.1"/>
    <property type="molecule type" value="Genomic_DNA"/>
</dbReference>
<keyword evidence="2" id="KW-0812">Transmembrane</keyword>
<keyword evidence="4" id="KW-1185">Reference proteome</keyword>
<feature type="transmembrane region" description="Helical" evidence="2">
    <location>
        <begin position="497"/>
        <end position="517"/>
    </location>
</feature>
<feature type="transmembrane region" description="Helical" evidence="2">
    <location>
        <begin position="537"/>
        <end position="555"/>
    </location>
</feature>
<feature type="transmembrane region" description="Helical" evidence="2">
    <location>
        <begin position="40"/>
        <end position="61"/>
    </location>
</feature>
<evidence type="ECO:0000313" key="4">
    <source>
        <dbReference type="Proteomes" id="UP000216311"/>
    </source>
</evidence>
<organism evidence="3 4">
    <name type="scientific">Enemella dayhoffiae</name>
    <dbReference type="NCBI Taxonomy" id="2016507"/>
    <lineage>
        <taxon>Bacteria</taxon>
        <taxon>Bacillati</taxon>
        <taxon>Actinomycetota</taxon>
        <taxon>Actinomycetes</taxon>
        <taxon>Propionibacteriales</taxon>
        <taxon>Propionibacteriaceae</taxon>
        <taxon>Enemella</taxon>
    </lineage>
</organism>
<dbReference type="RefSeq" id="WP_094362473.1">
    <property type="nucleotide sequence ID" value="NZ_NMVQ01000001.1"/>
</dbReference>
<feature type="transmembrane region" description="Helical" evidence="2">
    <location>
        <begin position="125"/>
        <end position="145"/>
    </location>
</feature>
<accession>A0A255HC45</accession>
<feature type="transmembrane region" description="Helical" evidence="2">
    <location>
        <begin position="357"/>
        <end position="373"/>
    </location>
</feature>
<name>A0A255HC45_9ACTN</name>
<feature type="transmembrane region" description="Helical" evidence="2">
    <location>
        <begin position="270"/>
        <end position="293"/>
    </location>
</feature>
<keyword evidence="2" id="KW-1133">Transmembrane helix</keyword>
<gene>
    <name evidence="3" type="ORF">CGZ93_02135</name>
</gene>
<evidence type="ECO:0000256" key="1">
    <source>
        <dbReference type="SAM" id="MobiDB-lite"/>
    </source>
</evidence>
<feature type="compositionally biased region" description="Basic and acidic residues" evidence="1">
    <location>
        <begin position="602"/>
        <end position="615"/>
    </location>
</feature>
<feature type="transmembrane region" description="Helical" evidence="2">
    <location>
        <begin position="82"/>
        <end position="105"/>
    </location>
</feature>
<proteinExistence type="predicted"/>
<evidence type="ECO:0000256" key="2">
    <source>
        <dbReference type="SAM" id="Phobius"/>
    </source>
</evidence>
<dbReference type="AlphaFoldDB" id="A0A255HC45"/>
<feature type="region of interest" description="Disordered" evidence="1">
    <location>
        <begin position="586"/>
        <end position="615"/>
    </location>
</feature>
<feature type="transmembrane region" description="Helical" evidence="2">
    <location>
        <begin position="152"/>
        <end position="170"/>
    </location>
</feature>
<feature type="transmembrane region" description="Helical" evidence="2">
    <location>
        <begin position="379"/>
        <end position="397"/>
    </location>
</feature>
<feature type="transmembrane region" description="Helical" evidence="2">
    <location>
        <begin position="320"/>
        <end position="345"/>
    </location>
</feature>
<evidence type="ECO:0000313" key="3">
    <source>
        <dbReference type="EMBL" id="OYO25265.1"/>
    </source>
</evidence>
<sequence length="615" mass="65895">METLIKLWQVVRFILFRTFVDPIREGHLKQNRAHPWPVGFRWLVGISVGLYALLTLLGLAAPRLRAIDLVADADLSLPWVTAPFLVLAAIVGLSLGYVAAIHAGWRVQVPLGLILLVVLGGTPGGQGVGLILTGVVLVLLLAFALWRRRRPFSLWEFVVAVLLIGAVLLQRLLAPFFFGVSLNNWGLGLLGYWTSLLTIITTPSALLAGAAMTEIAIALGTWTARGVWEAVPGPDPRPRLRAMVGGSLLSAVVLGAVAREVQLALTEVNMDLTGLAWATGYVLVAALTGLLVLRLAPGGRAPGVPTDADDLSSSWSRTSWPLALILGASVFGTLFLSLFLSLFGVRQQALEWAQSQSAVFCGLAAIGLGVWWARRGRTAPAILAAVFGIGLMTGQLLLRVRIGFDTRQVVSASVLLAVLVLIGLLVTRRLTADRGLAIASLLLVGRVHEFRDVLDEPLAAIFQLTGGGGLLLVGLLWRQLTEYAVTRGHSRTMPHYVRVLLALANMTLIGMAVSQFALAGQPGTAQLQVLENAGDSVLGGALLLAVLVVGLLLGVRGREGGDQRPGEEFRVDHLILVEPKSLPTFPEPVPTFPEPVEGIDPDTTRVRPREQPWNR</sequence>
<feature type="transmembrane region" description="Helical" evidence="2">
    <location>
        <begin position="458"/>
        <end position="477"/>
    </location>
</feature>
<comment type="caution">
    <text evidence="3">The sequence shown here is derived from an EMBL/GenBank/DDBJ whole genome shotgun (WGS) entry which is preliminary data.</text>
</comment>
<dbReference type="Proteomes" id="UP000216311">
    <property type="component" value="Unassembled WGS sequence"/>
</dbReference>
<reference evidence="3 4" key="1">
    <citation type="submission" date="2017-07" db="EMBL/GenBank/DDBJ databases">
        <title>Draft whole genome sequences of clinical Proprionibacteriaceae strains.</title>
        <authorList>
            <person name="Bernier A.-M."/>
            <person name="Bernard K."/>
            <person name="Domingo M.-C."/>
        </authorList>
    </citation>
    <scope>NUCLEOTIDE SEQUENCE [LARGE SCALE GENOMIC DNA]</scope>
    <source>
        <strain evidence="3 4">NML 130396</strain>
    </source>
</reference>